<comment type="similarity">
    <text evidence="2">Belongs to the ABC-2 integral membrane protein family.</text>
</comment>
<gene>
    <name evidence="8" type="ORF">CKO31_00880</name>
</gene>
<evidence type="ECO:0000256" key="6">
    <source>
        <dbReference type="SAM" id="Phobius"/>
    </source>
</evidence>
<evidence type="ECO:0000256" key="1">
    <source>
        <dbReference type="ARBA" id="ARBA00004141"/>
    </source>
</evidence>
<evidence type="ECO:0000256" key="2">
    <source>
        <dbReference type="ARBA" id="ARBA00007783"/>
    </source>
</evidence>
<comment type="caution">
    <text evidence="8">The sequence shown here is derived from an EMBL/GenBank/DDBJ whole genome shotgun (WGS) entry which is preliminary data.</text>
</comment>
<dbReference type="PRINTS" id="PR00164">
    <property type="entry name" value="ABC2TRNSPORT"/>
</dbReference>
<name>A0ABS1CBN6_9GAMM</name>
<evidence type="ECO:0000256" key="5">
    <source>
        <dbReference type="ARBA" id="ARBA00023136"/>
    </source>
</evidence>
<accession>A0ABS1CBN6</accession>
<comment type="subcellular location">
    <subcellularLocation>
        <location evidence="1">Membrane</location>
        <topology evidence="1">Multi-pass membrane protein</topology>
    </subcellularLocation>
</comment>
<feature type="transmembrane region" description="Helical" evidence="6">
    <location>
        <begin position="136"/>
        <end position="157"/>
    </location>
</feature>
<evidence type="ECO:0000259" key="7">
    <source>
        <dbReference type="Pfam" id="PF01061"/>
    </source>
</evidence>
<sequence length="186" mass="19815">MTNTRPPSACVRGRRCALSAVPELAGLSSRARGTTLLLTNHSVLTPTQMQRTYDATRATPLALDDILSGERLWCATKAAFSAAAILVVTPMLILCGVFYPIAGLPPAMQAAMQVLPVSHAVALARPLVAGLPVTDLALHVAVLVVYAIGGLYVALVLTRWRRLSGSFVDIREILDPDAYAGLYHAR</sequence>
<dbReference type="InterPro" id="IPR013525">
    <property type="entry name" value="ABC2_TM"/>
</dbReference>
<dbReference type="Pfam" id="PF01061">
    <property type="entry name" value="ABC2_membrane"/>
    <property type="match status" value="1"/>
</dbReference>
<evidence type="ECO:0000256" key="4">
    <source>
        <dbReference type="ARBA" id="ARBA00022989"/>
    </source>
</evidence>
<dbReference type="InterPro" id="IPR000412">
    <property type="entry name" value="ABC_2_transport"/>
</dbReference>
<evidence type="ECO:0000313" key="9">
    <source>
        <dbReference type="Proteomes" id="UP000748752"/>
    </source>
</evidence>
<keyword evidence="4 6" id="KW-1133">Transmembrane helix</keyword>
<evidence type="ECO:0000313" key="8">
    <source>
        <dbReference type="EMBL" id="MBK1629309.1"/>
    </source>
</evidence>
<protein>
    <recommendedName>
        <fullName evidence="7">ABC-2 type transporter transmembrane domain-containing protein</fullName>
    </recommendedName>
</protein>
<dbReference type="EMBL" id="NRRV01000001">
    <property type="protein sequence ID" value="MBK1629309.1"/>
    <property type="molecule type" value="Genomic_DNA"/>
</dbReference>
<keyword evidence="3 6" id="KW-0812">Transmembrane</keyword>
<evidence type="ECO:0000256" key="3">
    <source>
        <dbReference type="ARBA" id="ARBA00022692"/>
    </source>
</evidence>
<dbReference type="Proteomes" id="UP000748752">
    <property type="component" value="Unassembled WGS sequence"/>
</dbReference>
<feature type="domain" description="ABC-2 type transporter transmembrane" evidence="7">
    <location>
        <begin position="77"/>
        <end position="125"/>
    </location>
</feature>
<keyword evidence="5 6" id="KW-0472">Membrane</keyword>
<organism evidence="8 9">
    <name type="scientific">Thiohalocapsa halophila</name>
    <dbReference type="NCBI Taxonomy" id="69359"/>
    <lineage>
        <taxon>Bacteria</taxon>
        <taxon>Pseudomonadati</taxon>
        <taxon>Pseudomonadota</taxon>
        <taxon>Gammaproteobacteria</taxon>
        <taxon>Chromatiales</taxon>
        <taxon>Chromatiaceae</taxon>
        <taxon>Thiohalocapsa</taxon>
    </lineage>
</organism>
<reference evidence="8 9" key="1">
    <citation type="journal article" date="2020" name="Microorganisms">
        <title>Osmotic Adaptation and Compatible Solute Biosynthesis of Phototrophic Bacteria as Revealed from Genome Analyses.</title>
        <authorList>
            <person name="Imhoff J.F."/>
            <person name="Rahn T."/>
            <person name="Kunzel S."/>
            <person name="Keller A."/>
            <person name="Neulinger S.C."/>
        </authorList>
    </citation>
    <scope>NUCLEOTIDE SEQUENCE [LARGE SCALE GENOMIC DNA]</scope>
    <source>
        <strain evidence="8 9">DSM 6210</strain>
    </source>
</reference>
<proteinExistence type="inferred from homology"/>
<keyword evidence="9" id="KW-1185">Reference proteome</keyword>
<feature type="transmembrane region" description="Helical" evidence="6">
    <location>
        <begin position="78"/>
        <end position="102"/>
    </location>
</feature>